<dbReference type="InterPro" id="IPR000700">
    <property type="entry name" value="PAS-assoc_C"/>
</dbReference>
<dbReference type="SMART" id="SM00091">
    <property type="entry name" value="PAS"/>
    <property type="match status" value="1"/>
</dbReference>
<dbReference type="PANTHER" id="PTHR32071:SF57">
    <property type="entry name" value="C4-DICARBOXYLATE TRANSPORT TRANSCRIPTIONAL REGULATORY PROTEIN DCTD"/>
    <property type="match status" value="1"/>
</dbReference>
<sequence>MMNLYSNLPDPSLYLQALLPISNDAIAMIDRYGEVVYWNDVAEQFYDIPKERIVGRPIREFFREEDLMVLQILKTEHSVRELYHRPKPDTHVLINASPVYDQQGSLIGAISVEQNISRLVKLNEELTQTSSQLDELKNELNRGQYEDPFTKIKGRSPELKQALELAAKVAQTDVPVLISGESGVGKELFARAIHQAGARSEQPIIPINCGAIPPSLFESELFGYESGAFTGATKGGKLGKIEMADGGTLFLDEIGELPLDMQVKLLRVLQEQEVYRVGATEARKVNVRIIAATNRDLEHRVTEGLFREDLFYRLNVISLVIPSLSQRADDLEELIHIFLQEFAARYKKPVPSIDFSVLQAFKAYSWPGNIRQLRNVLERIVVLTERGLITLADLPASFTELYGTGYEQGTRQASSIPPLSTKLEPSVNVLDDSDAAVPYVRKEEILLQEQKNALEKERIKTVLKETYGNKSIAAKKLGISRATLYQKIAKYQIVWEE</sequence>
<proteinExistence type="predicted"/>
<dbReference type="Pfam" id="PF00989">
    <property type="entry name" value="PAS"/>
    <property type="match status" value="1"/>
</dbReference>
<organism evidence="10 11">
    <name type="scientific">Caldalkalibacillus horti</name>
    <dbReference type="NCBI Taxonomy" id="77523"/>
    <lineage>
        <taxon>Bacteria</taxon>
        <taxon>Bacillati</taxon>
        <taxon>Bacillota</taxon>
        <taxon>Bacilli</taxon>
        <taxon>Bacillales</taxon>
        <taxon>Bacillaceae</taxon>
        <taxon>Caldalkalibacillus</taxon>
    </lineage>
</organism>
<evidence type="ECO:0000313" key="10">
    <source>
        <dbReference type="EMBL" id="MDQ0164468.1"/>
    </source>
</evidence>
<dbReference type="Proteomes" id="UP001235840">
    <property type="component" value="Unassembled WGS sequence"/>
</dbReference>
<dbReference type="InterPro" id="IPR025662">
    <property type="entry name" value="Sigma_54_int_dom_ATP-bd_1"/>
</dbReference>
<dbReference type="InterPro" id="IPR058031">
    <property type="entry name" value="AAA_lid_NorR"/>
</dbReference>
<evidence type="ECO:0000256" key="5">
    <source>
        <dbReference type="ARBA" id="ARBA00023163"/>
    </source>
</evidence>
<dbReference type="Gene3D" id="1.10.10.60">
    <property type="entry name" value="Homeodomain-like"/>
    <property type="match status" value="1"/>
</dbReference>
<keyword evidence="4" id="KW-0238">DNA-binding</keyword>
<dbReference type="InterPro" id="IPR025944">
    <property type="entry name" value="Sigma_54_int_dom_CS"/>
</dbReference>
<dbReference type="CDD" id="cd00009">
    <property type="entry name" value="AAA"/>
    <property type="match status" value="1"/>
</dbReference>
<dbReference type="NCBIfam" id="TIGR00229">
    <property type="entry name" value="sensory_box"/>
    <property type="match status" value="1"/>
</dbReference>
<dbReference type="InterPro" id="IPR009057">
    <property type="entry name" value="Homeodomain-like_sf"/>
</dbReference>
<dbReference type="PROSITE" id="PS00676">
    <property type="entry name" value="SIGMA54_INTERACT_2"/>
    <property type="match status" value="1"/>
</dbReference>
<evidence type="ECO:0000259" key="8">
    <source>
        <dbReference type="PROSITE" id="PS50112"/>
    </source>
</evidence>
<dbReference type="PRINTS" id="PR01590">
    <property type="entry name" value="HTHFIS"/>
</dbReference>
<accession>A0ABT9VU02</accession>
<evidence type="ECO:0000256" key="4">
    <source>
        <dbReference type="ARBA" id="ARBA00023125"/>
    </source>
</evidence>
<dbReference type="SUPFAM" id="SSF55785">
    <property type="entry name" value="PYP-like sensor domain (PAS domain)"/>
    <property type="match status" value="1"/>
</dbReference>
<evidence type="ECO:0000256" key="2">
    <source>
        <dbReference type="ARBA" id="ARBA00022840"/>
    </source>
</evidence>
<comment type="caution">
    <text evidence="10">The sequence shown here is derived from an EMBL/GenBank/DDBJ whole genome shotgun (WGS) entry which is preliminary data.</text>
</comment>
<feature type="domain" description="PAS" evidence="8">
    <location>
        <begin position="11"/>
        <end position="66"/>
    </location>
</feature>
<dbReference type="InterPro" id="IPR027417">
    <property type="entry name" value="P-loop_NTPase"/>
</dbReference>
<dbReference type="PROSITE" id="PS50112">
    <property type="entry name" value="PAS"/>
    <property type="match status" value="1"/>
</dbReference>
<evidence type="ECO:0000259" key="7">
    <source>
        <dbReference type="PROSITE" id="PS50045"/>
    </source>
</evidence>
<dbReference type="PROSITE" id="PS50045">
    <property type="entry name" value="SIGMA54_INTERACT_4"/>
    <property type="match status" value="1"/>
</dbReference>
<dbReference type="SUPFAM" id="SSF52540">
    <property type="entry name" value="P-loop containing nucleoside triphosphate hydrolases"/>
    <property type="match status" value="1"/>
</dbReference>
<feature type="coiled-coil region" evidence="6">
    <location>
        <begin position="119"/>
        <end position="146"/>
    </location>
</feature>
<keyword evidence="1" id="KW-0547">Nucleotide-binding</keyword>
<keyword evidence="2" id="KW-0067">ATP-binding</keyword>
<name>A0ABT9VU02_9BACI</name>
<keyword evidence="5" id="KW-0804">Transcription</keyword>
<dbReference type="PROSITE" id="PS00675">
    <property type="entry name" value="SIGMA54_INTERACT_1"/>
    <property type="match status" value="1"/>
</dbReference>
<dbReference type="Gene3D" id="3.30.450.20">
    <property type="entry name" value="PAS domain"/>
    <property type="match status" value="1"/>
</dbReference>
<dbReference type="SMART" id="SM00382">
    <property type="entry name" value="AAA"/>
    <property type="match status" value="1"/>
</dbReference>
<dbReference type="InterPro" id="IPR013767">
    <property type="entry name" value="PAS_fold"/>
</dbReference>
<dbReference type="InterPro" id="IPR000014">
    <property type="entry name" value="PAS"/>
</dbReference>
<dbReference type="InterPro" id="IPR035965">
    <property type="entry name" value="PAS-like_dom_sf"/>
</dbReference>
<dbReference type="Pfam" id="PF25601">
    <property type="entry name" value="AAA_lid_14"/>
    <property type="match status" value="1"/>
</dbReference>
<dbReference type="InterPro" id="IPR025943">
    <property type="entry name" value="Sigma_54_int_dom_ATP-bd_2"/>
</dbReference>
<dbReference type="CDD" id="cd00130">
    <property type="entry name" value="PAS"/>
    <property type="match status" value="1"/>
</dbReference>
<dbReference type="PROSITE" id="PS50113">
    <property type="entry name" value="PAC"/>
    <property type="match status" value="1"/>
</dbReference>
<dbReference type="Gene3D" id="3.40.50.300">
    <property type="entry name" value="P-loop containing nucleotide triphosphate hydrolases"/>
    <property type="match status" value="1"/>
</dbReference>
<keyword evidence="11" id="KW-1185">Reference proteome</keyword>
<dbReference type="InterPro" id="IPR002197">
    <property type="entry name" value="HTH_Fis"/>
</dbReference>
<dbReference type="RefSeq" id="WP_307390098.1">
    <property type="nucleotide sequence ID" value="NZ_BAAADK010000021.1"/>
</dbReference>
<protein>
    <submittedName>
        <fullName evidence="10">PAS domain S-box-containing protein</fullName>
    </submittedName>
</protein>
<dbReference type="InterPro" id="IPR003593">
    <property type="entry name" value="AAA+_ATPase"/>
</dbReference>
<reference evidence="10 11" key="1">
    <citation type="submission" date="2023-07" db="EMBL/GenBank/DDBJ databases">
        <title>Genomic Encyclopedia of Type Strains, Phase IV (KMG-IV): sequencing the most valuable type-strain genomes for metagenomic binning, comparative biology and taxonomic classification.</title>
        <authorList>
            <person name="Goeker M."/>
        </authorList>
    </citation>
    <scope>NUCLEOTIDE SEQUENCE [LARGE SCALE GENOMIC DNA]</scope>
    <source>
        <strain evidence="10 11">DSM 12751</strain>
    </source>
</reference>
<evidence type="ECO:0000259" key="9">
    <source>
        <dbReference type="PROSITE" id="PS50113"/>
    </source>
</evidence>
<evidence type="ECO:0000256" key="6">
    <source>
        <dbReference type="SAM" id="Coils"/>
    </source>
</evidence>
<evidence type="ECO:0000313" key="11">
    <source>
        <dbReference type="Proteomes" id="UP001235840"/>
    </source>
</evidence>
<keyword evidence="3" id="KW-0805">Transcription regulation</keyword>
<dbReference type="InterPro" id="IPR002078">
    <property type="entry name" value="Sigma_54_int"/>
</dbReference>
<dbReference type="Pfam" id="PF02954">
    <property type="entry name" value="HTH_8"/>
    <property type="match status" value="1"/>
</dbReference>
<feature type="domain" description="Sigma-54 factor interaction" evidence="7">
    <location>
        <begin position="152"/>
        <end position="382"/>
    </location>
</feature>
<evidence type="ECO:0000256" key="3">
    <source>
        <dbReference type="ARBA" id="ARBA00023015"/>
    </source>
</evidence>
<dbReference type="PROSITE" id="PS00688">
    <property type="entry name" value="SIGMA54_INTERACT_3"/>
    <property type="match status" value="1"/>
</dbReference>
<gene>
    <name evidence="10" type="ORF">J2S11_000367</name>
</gene>
<evidence type="ECO:0000256" key="1">
    <source>
        <dbReference type="ARBA" id="ARBA00022741"/>
    </source>
</evidence>
<dbReference type="PANTHER" id="PTHR32071">
    <property type="entry name" value="TRANSCRIPTIONAL REGULATORY PROTEIN"/>
    <property type="match status" value="1"/>
</dbReference>
<dbReference type="SUPFAM" id="SSF46689">
    <property type="entry name" value="Homeodomain-like"/>
    <property type="match status" value="1"/>
</dbReference>
<feature type="domain" description="PAC" evidence="9">
    <location>
        <begin position="73"/>
        <end position="128"/>
    </location>
</feature>
<dbReference type="Pfam" id="PF00158">
    <property type="entry name" value="Sigma54_activat"/>
    <property type="match status" value="1"/>
</dbReference>
<dbReference type="EMBL" id="JAUSTY010000001">
    <property type="protein sequence ID" value="MDQ0164468.1"/>
    <property type="molecule type" value="Genomic_DNA"/>
</dbReference>
<dbReference type="Gene3D" id="1.10.8.60">
    <property type="match status" value="1"/>
</dbReference>
<keyword evidence="6" id="KW-0175">Coiled coil</keyword>